<evidence type="ECO:0000313" key="3">
    <source>
        <dbReference type="EMBL" id="RPE72752.1"/>
    </source>
</evidence>
<reference evidence="3 4" key="1">
    <citation type="submission" date="2018-11" db="EMBL/GenBank/DDBJ databases">
        <title>Genomic Encyclopedia of Type Strains, Phase IV (KMG-IV): sequencing the most valuable type-strain genomes for metagenomic binning, comparative biology and taxonomic classification.</title>
        <authorList>
            <person name="Goeker M."/>
        </authorList>
    </citation>
    <scope>NUCLEOTIDE SEQUENCE [LARGE SCALE GENOMIC DNA]</scope>
    <source>
        <strain evidence="3 4">DSM 101684</strain>
    </source>
</reference>
<name>A0A3N4UQ42_9BURK</name>
<dbReference type="RefSeq" id="WP_124220010.1">
    <property type="nucleotide sequence ID" value="NZ_RKQL01000001.1"/>
</dbReference>
<dbReference type="Proteomes" id="UP000272193">
    <property type="component" value="Unassembled WGS sequence"/>
</dbReference>
<dbReference type="InterPro" id="IPR019886">
    <property type="entry name" value="Na_symporter_ssu"/>
</dbReference>
<dbReference type="AlphaFoldDB" id="A0A3N4UQ42"/>
<keyword evidence="1" id="KW-0472">Membrane</keyword>
<feature type="transmembrane region" description="Helical" evidence="1">
    <location>
        <begin position="53"/>
        <end position="74"/>
    </location>
</feature>
<evidence type="ECO:0000259" key="2">
    <source>
        <dbReference type="Pfam" id="PF13937"/>
    </source>
</evidence>
<feature type="transmembrane region" description="Helical" evidence="1">
    <location>
        <begin position="21"/>
        <end position="41"/>
    </location>
</feature>
<dbReference type="EMBL" id="RKQL01000001">
    <property type="protein sequence ID" value="RPE72752.1"/>
    <property type="molecule type" value="Genomic_DNA"/>
</dbReference>
<protein>
    <submittedName>
        <fullName evidence="3">Putative solute:sodium symporter small subunit</fullName>
    </submittedName>
</protein>
<keyword evidence="1" id="KW-1133">Transmembrane helix</keyword>
<dbReference type="NCBIfam" id="TIGR03647">
    <property type="entry name" value="Na_symport_sm"/>
    <property type="match status" value="1"/>
</dbReference>
<sequence length="88" mass="10187">MTQPNPLPSASEQSAWSQTRRLTFILLLVWWLATIALVWGAPGLQFRFFGWPFGFWAAAQGLPLLYLFIVVIYARRVRRIERDAVHQA</sequence>
<proteinExistence type="predicted"/>
<comment type="caution">
    <text evidence="3">The sequence shown here is derived from an EMBL/GenBank/DDBJ whole genome shotgun (WGS) entry which is preliminary data.</text>
</comment>
<keyword evidence="4" id="KW-1185">Reference proteome</keyword>
<accession>A0A3N4UQ42</accession>
<gene>
    <name evidence="3" type="ORF">EDC62_0454</name>
</gene>
<feature type="domain" description="Sodium symporter small subunit" evidence="2">
    <location>
        <begin position="13"/>
        <end position="82"/>
    </location>
</feature>
<dbReference type="Pfam" id="PF13937">
    <property type="entry name" value="DUF4212"/>
    <property type="match status" value="1"/>
</dbReference>
<organism evidence="3 4">
    <name type="scientific">Tibeticola sediminis</name>
    <dbReference type="NCBI Taxonomy" id="1917811"/>
    <lineage>
        <taxon>Bacteria</taxon>
        <taxon>Pseudomonadati</taxon>
        <taxon>Pseudomonadota</taxon>
        <taxon>Betaproteobacteria</taxon>
        <taxon>Burkholderiales</taxon>
        <taxon>Comamonadaceae</taxon>
        <taxon>Tibeticola</taxon>
    </lineage>
</organism>
<evidence type="ECO:0000256" key="1">
    <source>
        <dbReference type="SAM" id="Phobius"/>
    </source>
</evidence>
<evidence type="ECO:0000313" key="4">
    <source>
        <dbReference type="Proteomes" id="UP000272193"/>
    </source>
</evidence>
<keyword evidence="1" id="KW-0812">Transmembrane</keyword>